<sequence length="317" mass="36271">MKIEFPKINIGISACLLGENVRFDGGHKNLYFANQVLCNYATYHRVCPEVGIGMSIPRKPIRLIEDEGLVKLVDSRTGEVDYTDKMQAYSETKCQSFSGLNGFIVTSKSPSCGMERLKVYDKEGNQIGKNGVGIFTKTLMEKYPNLPVEEDGRLNDSQLRENFIERVYVHADWQSNVVASENMADLVQFHSRRKYQIMSHSYQAYKSLGKLVANHDNIPLEKLKAEYFSQLMSALKNIAGRKKHCNVLQHIQGYFKKELDKDEKQELTELIQQYRAGFVPLLAPLTLVKHYLTKYPNEYLSQQSYFAPYPLKMGLNG</sequence>
<feature type="domain" description="DUF1722" evidence="1">
    <location>
        <begin position="194"/>
        <end position="310"/>
    </location>
</feature>
<accession>A0ABV1RKR2</accession>
<keyword evidence="3" id="KW-1185">Reference proteome</keyword>
<gene>
    <name evidence="2" type="ORF">ABS311_16680</name>
</gene>
<dbReference type="InterPro" id="IPR007553">
    <property type="entry name" value="2-thiour_desulf"/>
</dbReference>
<proteinExistence type="predicted"/>
<evidence type="ECO:0000313" key="3">
    <source>
        <dbReference type="Proteomes" id="UP001467690"/>
    </source>
</evidence>
<evidence type="ECO:0000313" key="2">
    <source>
        <dbReference type="EMBL" id="MER2493516.1"/>
    </source>
</evidence>
<dbReference type="Proteomes" id="UP001467690">
    <property type="component" value="Unassembled WGS sequence"/>
</dbReference>
<reference evidence="2 3" key="1">
    <citation type="submission" date="2024-06" db="EMBL/GenBank/DDBJ databases">
        <authorList>
            <person name="Chen R.Y."/>
        </authorList>
    </citation>
    <scope>NUCLEOTIDE SEQUENCE [LARGE SCALE GENOMIC DNA]</scope>
    <source>
        <strain evidence="2 3">D2</strain>
    </source>
</reference>
<dbReference type="EMBL" id="JBELOE010000265">
    <property type="protein sequence ID" value="MER2493516.1"/>
    <property type="molecule type" value="Genomic_DNA"/>
</dbReference>
<dbReference type="Pfam" id="PF08349">
    <property type="entry name" value="DUF1722"/>
    <property type="match status" value="1"/>
</dbReference>
<organism evidence="2 3">
    <name type="scientific">Catenovulum sediminis</name>
    <dbReference type="NCBI Taxonomy" id="1740262"/>
    <lineage>
        <taxon>Bacteria</taxon>
        <taxon>Pseudomonadati</taxon>
        <taxon>Pseudomonadota</taxon>
        <taxon>Gammaproteobacteria</taxon>
        <taxon>Alteromonadales</taxon>
        <taxon>Alteromonadaceae</taxon>
        <taxon>Catenovulum</taxon>
    </lineage>
</organism>
<dbReference type="Pfam" id="PF04463">
    <property type="entry name" value="2-thiour_desulf"/>
    <property type="match status" value="1"/>
</dbReference>
<protein>
    <submittedName>
        <fullName evidence="2">DUF523 and DUF1722 domain-containing protein</fullName>
    </submittedName>
</protein>
<dbReference type="PANTHER" id="PTHR30087:SF0">
    <property type="entry name" value="INNER MEMBRANE PROTEIN"/>
    <property type="match status" value="1"/>
</dbReference>
<evidence type="ECO:0000259" key="1">
    <source>
        <dbReference type="Pfam" id="PF08349"/>
    </source>
</evidence>
<dbReference type="InterPro" id="IPR017087">
    <property type="entry name" value="UCP037004"/>
</dbReference>
<comment type="caution">
    <text evidence="2">The sequence shown here is derived from an EMBL/GenBank/DDBJ whole genome shotgun (WGS) entry which is preliminary data.</text>
</comment>
<dbReference type="PANTHER" id="PTHR30087">
    <property type="entry name" value="INNER MEMBRANE PROTEIN"/>
    <property type="match status" value="1"/>
</dbReference>
<dbReference type="InterPro" id="IPR013560">
    <property type="entry name" value="DUF1722"/>
</dbReference>
<dbReference type="RefSeq" id="WP_350402660.1">
    <property type="nucleotide sequence ID" value="NZ_JBELOE010000265.1"/>
</dbReference>
<name>A0ABV1RKR2_9ALTE</name>
<dbReference type="PIRSF" id="PIRSF037004">
    <property type="entry name" value="UCP037004"/>
    <property type="match status" value="1"/>
</dbReference>